<dbReference type="Pfam" id="PF01627">
    <property type="entry name" value="Hpt"/>
    <property type="match status" value="1"/>
</dbReference>
<accession>M1PEK5</accession>
<dbReference type="AlphaFoldDB" id="M1PEK5"/>
<name>M1PEK5_DESSD</name>
<keyword evidence="3" id="KW-1185">Reference proteome</keyword>
<reference evidence="3" key="1">
    <citation type="journal article" date="2013" name="Stand. Genomic Sci.">
        <title>Complete genome sequence of Desulfocapsa sulfexigens, a marine deltaproteobacterium specialized in disproportionating inorganic sulfur compounds.</title>
        <authorList>
            <person name="Finster K.W."/>
            <person name="Kjeldsen K.U."/>
            <person name="Kube M."/>
            <person name="Reinhardt R."/>
            <person name="Mussmann M."/>
            <person name="Amann R."/>
            <person name="Schreiber L."/>
        </authorList>
    </citation>
    <scope>NUCLEOTIDE SEQUENCE [LARGE SCALE GENOMIC DNA]</scope>
    <source>
        <strain evidence="3">DSM 10523 / SB164P1</strain>
    </source>
</reference>
<dbReference type="eggNOG" id="COG2198">
    <property type="taxonomic scope" value="Bacteria"/>
</dbReference>
<dbReference type="Proteomes" id="UP000011721">
    <property type="component" value="Chromosome"/>
</dbReference>
<organism evidence="2 3">
    <name type="scientific">Desulfocapsa sulfexigens (strain DSM 10523 / SB164P1)</name>
    <dbReference type="NCBI Taxonomy" id="1167006"/>
    <lineage>
        <taxon>Bacteria</taxon>
        <taxon>Pseudomonadati</taxon>
        <taxon>Thermodesulfobacteriota</taxon>
        <taxon>Desulfobulbia</taxon>
        <taxon>Desulfobulbales</taxon>
        <taxon>Desulfocapsaceae</taxon>
        <taxon>Desulfocapsa</taxon>
    </lineage>
</organism>
<dbReference type="EMBL" id="CP003985">
    <property type="protein sequence ID" value="AGF78155.1"/>
    <property type="molecule type" value="Genomic_DNA"/>
</dbReference>
<gene>
    <name evidence="2" type="ordered locus">UWK_01597</name>
</gene>
<dbReference type="HOGENOM" id="CLU_1977956_0_0_7"/>
<evidence type="ECO:0000313" key="2">
    <source>
        <dbReference type="EMBL" id="AGF78155.1"/>
    </source>
</evidence>
<proteinExistence type="predicted"/>
<dbReference type="GO" id="GO:0004672">
    <property type="term" value="F:protein kinase activity"/>
    <property type="evidence" value="ECO:0007669"/>
    <property type="project" value="UniProtKB-ARBA"/>
</dbReference>
<evidence type="ECO:0000313" key="3">
    <source>
        <dbReference type="Proteomes" id="UP000011721"/>
    </source>
</evidence>
<dbReference type="RefSeq" id="WP_015403846.1">
    <property type="nucleotide sequence ID" value="NC_020304.1"/>
</dbReference>
<evidence type="ECO:0000259" key="1">
    <source>
        <dbReference type="Pfam" id="PF01627"/>
    </source>
</evidence>
<protein>
    <submittedName>
        <fullName evidence="2">HPt domain-containing protein</fullName>
    </submittedName>
</protein>
<dbReference type="KEGG" id="dsf:UWK_01597"/>
<dbReference type="InterPro" id="IPR008207">
    <property type="entry name" value="Sig_transdc_His_kin_Hpt_dom"/>
</dbReference>
<dbReference type="Gene3D" id="1.20.120.160">
    <property type="entry name" value="HPT domain"/>
    <property type="match status" value="1"/>
</dbReference>
<feature type="domain" description="HPt" evidence="1">
    <location>
        <begin position="48"/>
        <end position="115"/>
    </location>
</feature>
<dbReference type="GO" id="GO:0000160">
    <property type="term" value="P:phosphorelay signal transduction system"/>
    <property type="evidence" value="ECO:0007669"/>
    <property type="project" value="InterPro"/>
</dbReference>
<dbReference type="SUPFAM" id="SSF47226">
    <property type="entry name" value="Histidine-containing phosphotransfer domain, HPT domain"/>
    <property type="match status" value="1"/>
</dbReference>
<dbReference type="InterPro" id="IPR036641">
    <property type="entry name" value="HPT_dom_sf"/>
</dbReference>
<dbReference type="STRING" id="1167006.UWK_01597"/>
<sequence length="126" mass="14403">MDLKAATENERPDVILDLERLKNNCNGNVDIVRELLAHLYQRSGPKWFLGLQNAVVAGNTEEFREICHGMKGASATVFAWRISNLALEFERLARDGEIEKLRDRMPELQAAFDEFALWVKQCPELS</sequence>